<sequence length="92" mass="10556">MVLNQLESIYDSEFLDTLHFRSGRSRPLLGPKTDQRRMDNLSLVFEIQRVSALTPSSKIDSSQSLRKRLTVPTTFTPFIKSFPPFSAKRLVI</sequence>
<dbReference type="AlphaFoldDB" id="A0A2Z6MYJ9"/>
<keyword evidence="2" id="KW-1185">Reference proteome</keyword>
<dbReference type="OrthoDB" id="1718982at2759"/>
<proteinExistence type="predicted"/>
<reference evidence="2" key="1">
    <citation type="journal article" date="2017" name="Front. Plant Sci.">
        <title>Climate Clever Clovers: New Paradigm to Reduce the Environmental Footprint of Ruminants by Breeding Low Methanogenic Forages Utilizing Haplotype Variation.</title>
        <authorList>
            <person name="Kaur P."/>
            <person name="Appels R."/>
            <person name="Bayer P.E."/>
            <person name="Keeble-Gagnere G."/>
            <person name="Wang J."/>
            <person name="Hirakawa H."/>
            <person name="Shirasawa K."/>
            <person name="Vercoe P."/>
            <person name="Stefanova K."/>
            <person name="Durmic Z."/>
            <person name="Nichols P."/>
            <person name="Revell C."/>
            <person name="Isobe S.N."/>
            <person name="Edwards D."/>
            <person name="Erskine W."/>
        </authorList>
    </citation>
    <scope>NUCLEOTIDE SEQUENCE [LARGE SCALE GENOMIC DNA]</scope>
    <source>
        <strain evidence="2">cv. Daliak</strain>
    </source>
</reference>
<gene>
    <name evidence="1" type="ORF">TSUD_357860</name>
</gene>
<dbReference type="EMBL" id="DF973380">
    <property type="protein sequence ID" value="GAU28800.1"/>
    <property type="molecule type" value="Genomic_DNA"/>
</dbReference>
<dbReference type="Proteomes" id="UP000242715">
    <property type="component" value="Unassembled WGS sequence"/>
</dbReference>
<evidence type="ECO:0000313" key="1">
    <source>
        <dbReference type="EMBL" id="GAU28800.1"/>
    </source>
</evidence>
<accession>A0A2Z6MYJ9</accession>
<name>A0A2Z6MYJ9_TRISU</name>
<evidence type="ECO:0000313" key="2">
    <source>
        <dbReference type="Proteomes" id="UP000242715"/>
    </source>
</evidence>
<organism evidence="1 2">
    <name type="scientific">Trifolium subterraneum</name>
    <name type="common">Subterranean clover</name>
    <dbReference type="NCBI Taxonomy" id="3900"/>
    <lineage>
        <taxon>Eukaryota</taxon>
        <taxon>Viridiplantae</taxon>
        <taxon>Streptophyta</taxon>
        <taxon>Embryophyta</taxon>
        <taxon>Tracheophyta</taxon>
        <taxon>Spermatophyta</taxon>
        <taxon>Magnoliopsida</taxon>
        <taxon>eudicotyledons</taxon>
        <taxon>Gunneridae</taxon>
        <taxon>Pentapetalae</taxon>
        <taxon>rosids</taxon>
        <taxon>fabids</taxon>
        <taxon>Fabales</taxon>
        <taxon>Fabaceae</taxon>
        <taxon>Papilionoideae</taxon>
        <taxon>50 kb inversion clade</taxon>
        <taxon>NPAAA clade</taxon>
        <taxon>Hologalegina</taxon>
        <taxon>IRL clade</taxon>
        <taxon>Trifolieae</taxon>
        <taxon>Trifolium</taxon>
    </lineage>
</organism>
<protein>
    <submittedName>
        <fullName evidence="1">Uncharacterized protein</fullName>
    </submittedName>
</protein>